<comment type="caution">
    <text evidence="2">The sequence shown here is derived from an EMBL/GenBank/DDBJ whole genome shotgun (WGS) entry which is preliminary data.</text>
</comment>
<dbReference type="CDD" id="cd00093">
    <property type="entry name" value="HTH_XRE"/>
    <property type="match status" value="1"/>
</dbReference>
<dbReference type="InterPro" id="IPR010982">
    <property type="entry name" value="Lambda_DNA-bd_dom_sf"/>
</dbReference>
<evidence type="ECO:0000313" key="3">
    <source>
        <dbReference type="Proteomes" id="UP000040578"/>
    </source>
</evidence>
<gene>
    <name evidence="2" type="ORF">ERS137967_03698</name>
</gene>
<dbReference type="SUPFAM" id="SSF51306">
    <property type="entry name" value="LexA/Signal peptidase"/>
    <property type="match status" value="1"/>
</dbReference>
<dbReference type="PROSITE" id="PS50943">
    <property type="entry name" value="HTH_CROC1"/>
    <property type="match status" value="1"/>
</dbReference>
<dbReference type="Gene3D" id="2.10.109.10">
    <property type="entry name" value="Umud Fragment, subunit A"/>
    <property type="match status" value="1"/>
</dbReference>
<dbReference type="Pfam" id="PF01381">
    <property type="entry name" value="HTH_3"/>
    <property type="match status" value="1"/>
</dbReference>
<dbReference type="SUPFAM" id="SSF47413">
    <property type="entry name" value="lambda repressor-like DNA-binding domains"/>
    <property type="match status" value="1"/>
</dbReference>
<evidence type="ECO:0000259" key="1">
    <source>
        <dbReference type="PROSITE" id="PS50943"/>
    </source>
</evidence>
<dbReference type="Gene3D" id="1.10.260.40">
    <property type="entry name" value="lambda repressor-like DNA-binding domains"/>
    <property type="match status" value="1"/>
</dbReference>
<dbReference type="EMBL" id="CPYD01000021">
    <property type="protein sequence ID" value="CNF26736.1"/>
    <property type="molecule type" value="Genomic_DNA"/>
</dbReference>
<dbReference type="RefSeq" id="WP_049602311.1">
    <property type="nucleotide sequence ID" value="NZ_CPYD01000021.1"/>
</dbReference>
<proteinExistence type="predicted"/>
<dbReference type="InterPro" id="IPR001387">
    <property type="entry name" value="Cro/C1-type_HTH"/>
</dbReference>
<reference evidence="2 3" key="1">
    <citation type="submission" date="2015-03" db="EMBL/GenBank/DDBJ databases">
        <authorList>
            <consortium name="Pathogen Informatics"/>
            <person name="Murphy D."/>
        </authorList>
    </citation>
    <scope>NUCLEOTIDE SEQUENCE [LARGE SCALE GENOMIC DNA]</scope>
    <source>
        <strain evidence="3">type strain: CIP110231</strain>
    </source>
</reference>
<accession>A0ABP1YJR2</accession>
<evidence type="ECO:0000313" key="2">
    <source>
        <dbReference type="EMBL" id="CNF26736.1"/>
    </source>
</evidence>
<dbReference type="Proteomes" id="UP000040578">
    <property type="component" value="Unassembled WGS sequence"/>
</dbReference>
<sequence>MKSYEFKGSFYERVAKARALNSMTQSELAKLVGISQRQIAAYESANSYPRRGVLHKLADALGTTAEWLATGEGDGKIKSRVSPASVTTKVPLLEIDNVLDFLSHEYCADGLTTKFHPTSYPVSRMAFAIINNDEAMAYSDPDGYGFPVGSIIVFDPMIEAEHLDFVCALKSDFIVFRQIFISYDQSVLNPLDNRYPQKTIKNEERERMFLIPAISIEIQLPAAARLDE</sequence>
<dbReference type="SMART" id="SM00530">
    <property type="entry name" value="HTH_XRE"/>
    <property type="match status" value="1"/>
</dbReference>
<keyword evidence="3" id="KW-1185">Reference proteome</keyword>
<feature type="domain" description="HTH cro/C1-type" evidence="1">
    <location>
        <begin position="14"/>
        <end position="68"/>
    </location>
</feature>
<protein>
    <submittedName>
        <fullName evidence="2">Repressor protein C2</fullName>
    </submittedName>
</protein>
<organism evidence="2 3">
    <name type="scientific">Yersinia nurmii</name>
    <dbReference type="NCBI Taxonomy" id="685706"/>
    <lineage>
        <taxon>Bacteria</taxon>
        <taxon>Pseudomonadati</taxon>
        <taxon>Pseudomonadota</taxon>
        <taxon>Gammaproteobacteria</taxon>
        <taxon>Enterobacterales</taxon>
        <taxon>Yersiniaceae</taxon>
        <taxon>Yersinia</taxon>
    </lineage>
</organism>
<name>A0ABP1YJR2_9GAMM</name>
<dbReference type="InterPro" id="IPR036286">
    <property type="entry name" value="LexA/Signal_pep-like_sf"/>
</dbReference>